<dbReference type="InterPro" id="IPR020458">
    <property type="entry name" value="Znf_DskA_TraR_CS"/>
</dbReference>
<dbReference type="InterPro" id="IPR048489">
    <property type="entry name" value="DksA_N"/>
</dbReference>
<dbReference type="AlphaFoldDB" id="A0A401FYP8"/>
<keyword evidence="1" id="KW-0479">Metal-binding</keyword>
<dbReference type="PANTHER" id="PTHR33823:SF2">
    <property type="entry name" value="RNA POLYMERASE-BINDING TRANSCRIPTION FACTOR DKSA"/>
    <property type="match status" value="1"/>
</dbReference>
<sequence length="123" mass="14298">MKKKDLIYFKELLTARLEDLECRAEDVAFALRNSGETSADILDQAALNTDRNFMIRIRNREYRLIKKVRKALNKIEKGTYGICELCGDDISVPRLKARPVTSHCIECKNLMEMEEQKHMACCR</sequence>
<gene>
    <name evidence="7" type="ORF">DENIS_3047</name>
</gene>
<dbReference type="InterPro" id="IPR000962">
    <property type="entry name" value="Znf_DskA_TraR"/>
</dbReference>
<comment type="caution">
    <text evidence="7">The sequence shown here is derived from an EMBL/GenBank/DDBJ whole genome shotgun (WGS) entry which is preliminary data.</text>
</comment>
<accession>A0A401FYP8</accession>
<evidence type="ECO:0000256" key="3">
    <source>
        <dbReference type="ARBA" id="ARBA00022833"/>
    </source>
</evidence>
<evidence type="ECO:0000259" key="5">
    <source>
        <dbReference type="Pfam" id="PF01258"/>
    </source>
</evidence>
<keyword evidence="2" id="KW-0863">Zinc-finger</keyword>
<dbReference type="OrthoDB" id="9803742at2"/>
<dbReference type="SUPFAM" id="SSF57716">
    <property type="entry name" value="Glucocorticoid receptor-like (DNA-binding domain)"/>
    <property type="match status" value="1"/>
</dbReference>
<evidence type="ECO:0000313" key="8">
    <source>
        <dbReference type="Proteomes" id="UP000288096"/>
    </source>
</evidence>
<proteinExistence type="predicted"/>
<evidence type="ECO:0000256" key="1">
    <source>
        <dbReference type="ARBA" id="ARBA00022723"/>
    </source>
</evidence>
<dbReference type="Gene3D" id="1.20.120.910">
    <property type="entry name" value="DksA, coiled-coil domain"/>
    <property type="match status" value="1"/>
</dbReference>
<evidence type="ECO:0000256" key="4">
    <source>
        <dbReference type="PROSITE-ProRule" id="PRU00510"/>
    </source>
</evidence>
<keyword evidence="8" id="KW-1185">Reference proteome</keyword>
<evidence type="ECO:0000256" key="2">
    <source>
        <dbReference type="ARBA" id="ARBA00022771"/>
    </source>
</evidence>
<dbReference type="EMBL" id="BEXT01000001">
    <property type="protein sequence ID" value="GBC62084.1"/>
    <property type="molecule type" value="Genomic_DNA"/>
</dbReference>
<protein>
    <submittedName>
        <fullName evidence="7">RNA polymerase-binding protein DksA</fullName>
    </submittedName>
</protein>
<evidence type="ECO:0000259" key="6">
    <source>
        <dbReference type="Pfam" id="PF21157"/>
    </source>
</evidence>
<dbReference type="PROSITE" id="PS01102">
    <property type="entry name" value="ZF_DKSA_1"/>
    <property type="match status" value="1"/>
</dbReference>
<evidence type="ECO:0000313" key="7">
    <source>
        <dbReference type="EMBL" id="GBC62084.1"/>
    </source>
</evidence>
<dbReference type="PROSITE" id="PS51128">
    <property type="entry name" value="ZF_DKSA_2"/>
    <property type="match status" value="1"/>
</dbReference>
<reference evidence="8" key="2">
    <citation type="submission" date="2019-01" db="EMBL/GenBank/DDBJ databases">
        <title>Genome sequence of Desulfonema ishimotonii strain Tokyo 01.</title>
        <authorList>
            <person name="Fukui M."/>
        </authorList>
    </citation>
    <scope>NUCLEOTIDE SEQUENCE [LARGE SCALE GENOMIC DNA]</scope>
    <source>
        <strain evidence="8">Tokyo 01</strain>
    </source>
</reference>
<dbReference type="GO" id="GO:0008270">
    <property type="term" value="F:zinc ion binding"/>
    <property type="evidence" value="ECO:0007669"/>
    <property type="project" value="UniProtKB-KW"/>
</dbReference>
<dbReference type="RefSeq" id="WP_124329291.1">
    <property type="nucleotide sequence ID" value="NZ_BEXT01000001.1"/>
</dbReference>
<dbReference type="SUPFAM" id="SSF109635">
    <property type="entry name" value="DnaK suppressor protein DksA, alpha-hairpin domain"/>
    <property type="match status" value="1"/>
</dbReference>
<keyword evidence="3" id="KW-0862">Zinc</keyword>
<dbReference type="Proteomes" id="UP000288096">
    <property type="component" value="Unassembled WGS sequence"/>
</dbReference>
<feature type="domain" description="Zinc finger DksA/TraR C4-type" evidence="5">
    <location>
        <begin position="78"/>
        <end position="109"/>
    </location>
</feature>
<dbReference type="InterPro" id="IPR037187">
    <property type="entry name" value="DnaK_N"/>
</dbReference>
<dbReference type="PANTHER" id="PTHR33823">
    <property type="entry name" value="RNA POLYMERASE-BINDING TRANSCRIPTION FACTOR DKSA-RELATED"/>
    <property type="match status" value="1"/>
</dbReference>
<feature type="zinc finger region" description="dksA C4-type" evidence="4">
    <location>
        <begin position="83"/>
        <end position="107"/>
    </location>
</feature>
<dbReference type="Pfam" id="PF01258">
    <property type="entry name" value="zf-dskA_traR"/>
    <property type="match status" value="1"/>
</dbReference>
<feature type="domain" description="DnaK suppressor protein DksA N-terminal" evidence="6">
    <location>
        <begin position="6"/>
        <end position="75"/>
    </location>
</feature>
<name>A0A401FYP8_9BACT</name>
<reference evidence="8" key="1">
    <citation type="submission" date="2017-11" db="EMBL/GenBank/DDBJ databases">
        <authorList>
            <person name="Watanabe M."/>
            <person name="Kojima H."/>
        </authorList>
    </citation>
    <scope>NUCLEOTIDE SEQUENCE [LARGE SCALE GENOMIC DNA]</scope>
    <source>
        <strain evidence="8">Tokyo 01</strain>
    </source>
</reference>
<organism evidence="7 8">
    <name type="scientific">Desulfonema ishimotonii</name>
    <dbReference type="NCBI Taxonomy" id="45657"/>
    <lineage>
        <taxon>Bacteria</taxon>
        <taxon>Pseudomonadati</taxon>
        <taxon>Thermodesulfobacteriota</taxon>
        <taxon>Desulfobacteria</taxon>
        <taxon>Desulfobacterales</taxon>
        <taxon>Desulfococcaceae</taxon>
        <taxon>Desulfonema</taxon>
    </lineage>
</organism>
<dbReference type="Pfam" id="PF21157">
    <property type="entry name" value="DksA_N"/>
    <property type="match status" value="1"/>
</dbReference>